<evidence type="ECO:0000256" key="2">
    <source>
        <dbReference type="ARBA" id="ARBA00022448"/>
    </source>
</evidence>
<dbReference type="CDD" id="cd06261">
    <property type="entry name" value="TM_PBP2"/>
    <property type="match status" value="2"/>
</dbReference>
<keyword evidence="2 7" id="KW-0813">Transport</keyword>
<keyword evidence="5 7" id="KW-1133">Transmembrane helix</keyword>
<dbReference type="Proteomes" id="UP001500795">
    <property type="component" value="Unassembled WGS sequence"/>
</dbReference>
<evidence type="ECO:0000256" key="3">
    <source>
        <dbReference type="ARBA" id="ARBA00022475"/>
    </source>
</evidence>
<comment type="similarity">
    <text evidence="7">Belongs to the binding-protein-dependent transport system permease family.</text>
</comment>
<evidence type="ECO:0000313" key="9">
    <source>
        <dbReference type="EMBL" id="GAA3546834.1"/>
    </source>
</evidence>
<keyword evidence="10" id="KW-1185">Reference proteome</keyword>
<keyword evidence="6 7" id="KW-0472">Membrane</keyword>
<feature type="transmembrane region" description="Helical" evidence="7">
    <location>
        <begin position="287"/>
        <end position="311"/>
    </location>
</feature>
<feature type="domain" description="ABC transmembrane type-1" evidence="8">
    <location>
        <begin position="48"/>
        <end position="252"/>
    </location>
</feature>
<dbReference type="EMBL" id="BAABCX010000004">
    <property type="protein sequence ID" value="GAA3546834.1"/>
    <property type="molecule type" value="Genomic_DNA"/>
</dbReference>
<feature type="transmembrane region" description="Helical" evidence="7">
    <location>
        <begin position="228"/>
        <end position="252"/>
    </location>
</feature>
<dbReference type="InterPro" id="IPR035906">
    <property type="entry name" value="MetI-like_sf"/>
</dbReference>
<feature type="transmembrane region" description="Helical" evidence="7">
    <location>
        <begin position="47"/>
        <end position="71"/>
    </location>
</feature>
<comment type="caution">
    <text evidence="9">The sequence shown here is derived from an EMBL/GenBank/DDBJ whole genome shotgun (WGS) entry which is preliminary data.</text>
</comment>
<feature type="transmembrane region" description="Helical" evidence="7">
    <location>
        <begin position="331"/>
        <end position="349"/>
    </location>
</feature>
<feature type="transmembrane region" description="Helical" evidence="7">
    <location>
        <begin position="137"/>
        <end position="156"/>
    </location>
</feature>
<feature type="domain" description="ABC transmembrane type-1" evidence="8">
    <location>
        <begin position="326"/>
        <end position="532"/>
    </location>
</feature>
<dbReference type="PANTHER" id="PTHR30183">
    <property type="entry name" value="MOLYBDENUM TRANSPORT SYSTEM PERMEASE PROTEIN MODB"/>
    <property type="match status" value="1"/>
</dbReference>
<evidence type="ECO:0000256" key="6">
    <source>
        <dbReference type="ARBA" id="ARBA00023136"/>
    </source>
</evidence>
<proteinExistence type="inferred from homology"/>
<feature type="transmembrane region" description="Helical" evidence="7">
    <location>
        <begin position="513"/>
        <end position="532"/>
    </location>
</feature>
<dbReference type="InterPro" id="IPR000515">
    <property type="entry name" value="MetI-like"/>
</dbReference>
<sequence length="540" mass="59463">MKRLGWTVSSWGLALVLTLPVLALVYEALLPTEDIFHHLWSTVLPVYIGNTFWLVLAVMGFSLLCGLPAAWLMAMCELPGKRWLQWALILPLAMPSYIVAFVYTDLLDYSGPVQAALRGWFGWQSSTEYYFPPIRTLGGAAIVLGLVLYPYVYLLARTAFLEQSTNLIQSSRLLGCTPWQSFKRVSLPLARPSIAVGLSLVAMETLADFGTVHFFAVSTLTTAVYDTWLGYGSLNAAAKIAAIMLLVVTLLLSMERMSRKRQQVFQKTMEHEQETGYRLTGLTRLAALGYCWGLVTIGFLLPFAILCYHAVYYFDQAWNAKFFQYSANSLLLSTLVALLAILLAVMLGMSHRLKGRAYTALPMRLASMGYALPGTVLAIGVLIPLTGMDFAINDLALWLGLREPGLVLTGTMTAIAFGYLVRFAAMAVGAVESSINKVSPSLDMVTQTLGYGPGAMIARVHIPLIRKGILAGALLVFIECMKELPAALLLRPFNFHTLATYVYQFVSDEQLELGALPAIVIVLVGLIPLIFLNRSLEQHH</sequence>
<evidence type="ECO:0000256" key="4">
    <source>
        <dbReference type="ARBA" id="ARBA00022692"/>
    </source>
</evidence>
<feature type="transmembrane region" description="Helical" evidence="7">
    <location>
        <begin position="193"/>
        <end position="216"/>
    </location>
</feature>
<organism evidence="9 10">
    <name type="scientific">Zobellella aerophila</name>
    <dbReference type="NCBI Taxonomy" id="870480"/>
    <lineage>
        <taxon>Bacteria</taxon>
        <taxon>Pseudomonadati</taxon>
        <taxon>Pseudomonadota</taxon>
        <taxon>Gammaproteobacteria</taxon>
        <taxon>Aeromonadales</taxon>
        <taxon>Aeromonadaceae</taxon>
        <taxon>Zobellella</taxon>
    </lineage>
</organism>
<accession>A0ABP6W9U7</accession>
<feature type="transmembrane region" description="Helical" evidence="7">
    <location>
        <begin position="412"/>
        <end position="431"/>
    </location>
</feature>
<evidence type="ECO:0000313" key="10">
    <source>
        <dbReference type="Proteomes" id="UP001500795"/>
    </source>
</evidence>
<comment type="subcellular location">
    <subcellularLocation>
        <location evidence="1 7">Cell membrane</location>
        <topology evidence="1 7">Multi-pass membrane protein</topology>
    </subcellularLocation>
</comment>
<reference evidence="10" key="1">
    <citation type="journal article" date="2019" name="Int. J. Syst. Evol. Microbiol.">
        <title>The Global Catalogue of Microorganisms (GCM) 10K type strain sequencing project: providing services to taxonomists for standard genome sequencing and annotation.</title>
        <authorList>
            <consortium name="The Broad Institute Genomics Platform"/>
            <consortium name="The Broad Institute Genome Sequencing Center for Infectious Disease"/>
            <person name="Wu L."/>
            <person name="Ma J."/>
        </authorList>
    </citation>
    <scope>NUCLEOTIDE SEQUENCE [LARGE SCALE GENOMIC DNA]</scope>
    <source>
        <strain evidence="10">JCM 17110</strain>
    </source>
</reference>
<dbReference type="PROSITE" id="PS50928">
    <property type="entry name" value="ABC_TM1"/>
    <property type="match status" value="2"/>
</dbReference>
<dbReference type="RefSeq" id="WP_344959227.1">
    <property type="nucleotide sequence ID" value="NZ_BAABCX010000004.1"/>
</dbReference>
<dbReference type="Pfam" id="PF00528">
    <property type="entry name" value="BPD_transp_1"/>
    <property type="match status" value="2"/>
</dbReference>
<feature type="transmembrane region" description="Helical" evidence="7">
    <location>
        <begin position="83"/>
        <end position="103"/>
    </location>
</feature>
<name>A0ABP6W9U7_9GAMM</name>
<dbReference type="PANTHER" id="PTHR30183:SF2">
    <property type="entry name" value="IRON UTILIZATION PROTEIN"/>
    <property type="match status" value="1"/>
</dbReference>
<dbReference type="Gene3D" id="1.10.3720.10">
    <property type="entry name" value="MetI-like"/>
    <property type="match status" value="2"/>
</dbReference>
<gene>
    <name evidence="9" type="ORF">GCM10022394_28580</name>
</gene>
<evidence type="ECO:0000256" key="5">
    <source>
        <dbReference type="ARBA" id="ARBA00022989"/>
    </source>
</evidence>
<protein>
    <submittedName>
        <fullName evidence="9">Iron ABC transporter permease</fullName>
    </submittedName>
</protein>
<dbReference type="SUPFAM" id="SSF161098">
    <property type="entry name" value="MetI-like"/>
    <property type="match status" value="2"/>
</dbReference>
<evidence type="ECO:0000256" key="1">
    <source>
        <dbReference type="ARBA" id="ARBA00004651"/>
    </source>
</evidence>
<feature type="transmembrane region" description="Helical" evidence="7">
    <location>
        <begin position="370"/>
        <end position="392"/>
    </location>
</feature>
<keyword evidence="4 7" id="KW-0812">Transmembrane</keyword>
<keyword evidence="3" id="KW-1003">Cell membrane</keyword>
<feature type="transmembrane region" description="Helical" evidence="7">
    <location>
        <begin position="469"/>
        <end position="493"/>
    </location>
</feature>
<evidence type="ECO:0000256" key="7">
    <source>
        <dbReference type="RuleBase" id="RU363032"/>
    </source>
</evidence>
<evidence type="ECO:0000259" key="8">
    <source>
        <dbReference type="PROSITE" id="PS50928"/>
    </source>
</evidence>